<name>A0A8S1M5K3_PARPR</name>
<reference evidence="2" key="1">
    <citation type="submission" date="2021-01" db="EMBL/GenBank/DDBJ databases">
        <authorList>
            <consortium name="Genoscope - CEA"/>
            <person name="William W."/>
        </authorList>
    </citation>
    <scope>NUCLEOTIDE SEQUENCE</scope>
</reference>
<organism evidence="2 3">
    <name type="scientific">Paramecium primaurelia</name>
    <dbReference type="NCBI Taxonomy" id="5886"/>
    <lineage>
        <taxon>Eukaryota</taxon>
        <taxon>Sar</taxon>
        <taxon>Alveolata</taxon>
        <taxon>Ciliophora</taxon>
        <taxon>Intramacronucleata</taxon>
        <taxon>Oligohymenophorea</taxon>
        <taxon>Peniculida</taxon>
        <taxon>Parameciidae</taxon>
        <taxon>Paramecium</taxon>
    </lineage>
</organism>
<evidence type="ECO:0000313" key="2">
    <source>
        <dbReference type="EMBL" id="CAD8073061.1"/>
    </source>
</evidence>
<dbReference type="Proteomes" id="UP000688137">
    <property type="component" value="Unassembled WGS sequence"/>
</dbReference>
<keyword evidence="3" id="KW-1185">Reference proteome</keyword>
<sequence>MWRRKEIQGYPQNTQKISFLDGIDYQFIRNFCPDLNLGQNWSQKNLSKHQKKSENEYNKQVQYTNKYKKSNNTDKKKTKEPAMKHFKASTQLPLERIFKGFKNIRSYRTQMYKVYIKIILSQPLKPLT</sequence>
<comment type="caution">
    <text evidence="2">The sequence shown here is derived from an EMBL/GenBank/DDBJ whole genome shotgun (WGS) entry which is preliminary data.</text>
</comment>
<evidence type="ECO:0000313" key="3">
    <source>
        <dbReference type="Proteomes" id="UP000688137"/>
    </source>
</evidence>
<feature type="compositionally biased region" description="Basic and acidic residues" evidence="1">
    <location>
        <begin position="71"/>
        <end position="83"/>
    </location>
</feature>
<accession>A0A8S1M5K3</accession>
<dbReference type="EMBL" id="CAJJDM010000050">
    <property type="protein sequence ID" value="CAD8073061.1"/>
    <property type="molecule type" value="Genomic_DNA"/>
</dbReference>
<feature type="region of interest" description="Disordered" evidence="1">
    <location>
        <begin position="45"/>
        <end position="85"/>
    </location>
</feature>
<evidence type="ECO:0000256" key="1">
    <source>
        <dbReference type="SAM" id="MobiDB-lite"/>
    </source>
</evidence>
<protein>
    <submittedName>
        <fullName evidence="2">Uncharacterized protein</fullName>
    </submittedName>
</protein>
<proteinExistence type="predicted"/>
<dbReference type="AlphaFoldDB" id="A0A8S1M5K3"/>
<gene>
    <name evidence="2" type="ORF">PPRIM_AZ9-3.1.T0500187</name>
</gene>